<evidence type="ECO:0008006" key="3">
    <source>
        <dbReference type="Google" id="ProtNLM"/>
    </source>
</evidence>
<protein>
    <recommendedName>
        <fullName evidence="3">ABM domain-containing protein</fullName>
    </recommendedName>
</protein>
<comment type="caution">
    <text evidence="1">The sequence shown here is derived from an EMBL/GenBank/DDBJ whole genome shotgun (WGS) entry which is preliminary data.</text>
</comment>
<dbReference type="Proteomes" id="UP001551329">
    <property type="component" value="Unassembled WGS sequence"/>
</dbReference>
<evidence type="ECO:0000313" key="1">
    <source>
        <dbReference type="EMBL" id="MEU7076005.1"/>
    </source>
</evidence>
<dbReference type="RefSeq" id="WP_358478525.1">
    <property type="nucleotide sequence ID" value="NZ_JBEZAE010000054.1"/>
</dbReference>
<keyword evidence="2" id="KW-1185">Reference proteome</keyword>
<gene>
    <name evidence="1" type="ORF">AB0A88_38705</name>
</gene>
<proteinExistence type="predicted"/>
<name>A0ABV3CPH0_9ACTN</name>
<reference evidence="1 2" key="1">
    <citation type="submission" date="2024-06" db="EMBL/GenBank/DDBJ databases">
        <title>The Natural Products Discovery Center: Release of the First 8490 Sequenced Strains for Exploring Actinobacteria Biosynthetic Diversity.</title>
        <authorList>
            <person name="Kalkreuter E."/>
            <person name="Kautsar S.A."/>
            <person name="Yang D."/>
            <person name="Bader C.D."/>
            <person name="Teijaro C.N."/>
            <person name="Fluegel L."/>
            <person name="Davis C.M."/>
            <person name="Simpson J.R."/>
            <person name="Lauterbach L."/>
            <person name="Steele A.D."/>
            <person name="Gui C."/>
            <person name="Meng S."/>
            <person name="Li G."/>
            <person name="Viehrig K."/>
            <person name="Ye F."/>
            <person name="Su P."/>
            <person name="Kiefer A.F."/>
            <person name="Nichols A."/>
            <person name="Cepeda A.J."/>
            <person name="Yan W."/>
            <person name="Fan B."/>
            <person name="Jiang Y."/>
            <person name="Adhikari A."/>
            <person name="Zheng C.-J."/>
            <person name="Schuster L."/>
            <person name="Cowan T.M."/>
            <person name="Smanski M.J."/>
            <person name="Chevrette M.G."/>
            <person name="De Carvalho L.P.S."/>
            <person name="Shen B."/>
        </authorList>
    </citation>
    <scope>NUCLEOTIDE SEQUENCE [LARGE SCALE GENOMIC DNA]</scope>
    <source>
        <strain evidence="1 2">NPDC045974</strain>
    </source>
</reference>
<evidence type="ECO:0000313" key="2">
    <source>
        <dbReference type="Proteomes" id="UP001551329"/>
    </source>
</evidence>
<organism evidence="1 2">
    <name type="scientific">Streptomyces narbonensis</name>
    <dbReference type="NCBI Taxonomy" id="67333"/>
    <lineage>
        <taxon>Bacteria</taxon>
        <taxon>Bacillati</taxon>
        <taxon>Actinomycetota</taxon>
        <taxon>Actinomycetes</taxon>
        <taxon>Kitasatosporales</taxon>
        <taxon>Streptomycetaceae</taxon>
        <taxon>Streptomyces</taxon>
    </lineage>
</organism>
<accession>A0ABV3CPH0</accession>
<dbReference type="EMBL" id="JBEZAE010000054">
    <property type="protein sequence ID" value="MEU7076005.1"/>
    <property type="molecule type" value="Genomic_DNA"/>
</dbReference>
<sequence length="96" mass="10365">MAVFVHGVLAGVTTGQYDTFNAKLQETPDIFDGCVSHACVPTDDGLEIFDVWETEQQMNAFAERMMPIAAAVGFPVSNAAPRTMTVHNYWVPGASA</sequence>